<reference evidence="3 4" key="1">
    <citation type="submission" date="2020-08" db="EMBL/GenBank/DDBJ databases">
        <title>Genomic Encyclopedia of Type Strains, Phase IV (KMG-IV): sequencing the most valuable type-strain genomes for metagenomic binning, comparative biology and taxonomic classification.</title>
        <authorList>
            <person name="Goeker M."/>
        </authorList>
    </citation>
    <scope>NUCLEOTIDE SEQUENCE [LARGE SCALE GENOMIC DNA]</scope>
    <source>
        <strain evidence="3 4">DSM 14552</strain>
    </source>
</reference>
<accession>A0A7W5ZZ67</accession>
<dbReference type="Proteomes" id="UP000562395">
    <property type="component" value="Unassembled WGS sequence"/>
</dbReference>
<dbReference type="SMART" id="SM00530">
    <property type="entry name" value="HTH_XRE"/>
    <property type="match status" value="1"/>
</dbReference>
<feature type="compositionally biased region" description="Basic residues" evidence="1">
    <location>
        <begin position="93"/>
        <end position="109"/>
    </location>
</feature>
<comment type="caution">
    <text evidence="3">The sequence shown here is derived from an EMBL/GenBank/DDBJ whole genome shotgun (WGS) entry which is preliminary data.</text>
</comment>
<evidence type="ECO:0000313" key="4">
    <source>
        <dbReference type="Proteomes" id="UP000562395"/>
    </source>
</evidence>
<feature type="domain" description="HTH cro/C1-type" evidence="2">
    <location>
        <begin position="15"/>
        <end position="69"/>
    </location>
</feature>
<gene>
    <name evidence="3" type="ORF">GGQ88_004065</name>
</gene>
<dbReference type="EMBL" id="JACICY010000022">
    <property type="protein sequence ID" value="MBB3862763.1"/>
    <property type="molecule type" value="Genomic_DNA"/>
</dbReference>
<dbReference type="InterPro" id="IPR010982">
    <property type="entry name" value="Lambda_DNA-bd_dom_sf"/>
</dbReference>
<dbReference type="GO" id="GO:0003677">
    <property type="term" value="F:DNA binding"/>
    <property type="evidence" value="ECO:0007669"/>
    <property type="project" value="InterPro"/>
</dbReference>
<dbReference type="RefSeq" id="WP_183615203.1">
    <property type="nucleotide sequence ID" value="NZ_JACICY010000022.1"/>
</dbReference>
<proteinExistence type="predicted"/>
<name>A0A7W5ZZ67_9SPHN</name>
<evidence type="ECO:0000313" key="3">
    <source>
        <dbReference type="EMBL" id="MBB3862763.1"/>
    </source>
</evidence>
<keyword evidence="4" id="KW-1185">Reference proteome</keyword>
<dbReference type="AlphaFoldDB" id="A0A7W5ZZ67"/>
<dbReference type="SUPFAM" id="SSF47413">
    <property type="entry name" value="lambda repressor-like DNA-binding domains"/>
    <property type="match status" value="1"/>
</dbReference>
<sequence length="109" mass="12161">MILTLQDHLTELGERIRARRVALNLTQQAASIKAGVAYRTWRRMEGEGRASIDDLVRAAIALRCDDGIEALFPAMVARCMDDLLAQQRLAARTSRKPQRASGSRSRKPT</sequence>
<feature type="region of interest" description="Disordered" evidence="1">
    <location>
        <begin position="90"/>
        <end position="109"/>
    </location>
</feature>
<evidence type="ECO:0000256" key="1">
    <source>
        <dbReference type="SAM" id="MobiDB-lite"/>
    </source>
</evidence>
<dbReference type="InterPro" id="IPR001387">
    <property type="entry name" value="Cro/C1-type_HTH"/>
</dbReference>
<organism evidence="3 4">
    <name type="scientific">Novosphingobium hassiacum</name>
    <dbReference type="NCBI Taxonomy" id="173676"/>
    <lineage>
        <taxon>Bacteria</taxon>
        <taxon>Pseudomonadati</taxon>
        <taxon>Pseudomonadota</taxon>
        <taxon>Alphaproteobacteria</taxon>
        <taxon>Sphingomonadales</taxon>
        <taxon>Sphingomonadaceae</taxon>
        <taxon>Novosphingobium</taxon>
    </lineage>
</organism>
<dbReference type="CDD" id="cd00093">
    <property type="entry name" value="HTH_XRE"/>
    <property type="match status" value="1"/>
</dbReference>
<protein>
    <submittedName>
        <fullName evidence="3">Transcriptional regulator with XRE-family HTH domain</fullName>
    </submittedName>
</protein>
<evidence type="ECO:0000259" key="2">
    <source>
        <dbReference type="SMART" id="SM00530"/>
    </source>
</evidence>
<dbReference type="Gene3D" id="1.10.260.40">
    <property type="entry name" value="lambda repressor-like DNA-binding domains"/>
    <property type="match status" value="1"/>
</dbReference>